<dbReference type="KEGG" id="copr:Cop2CBH44_11300"/>
<keyword evidence="2" id="KW-1185">Reference proteome</keyword>
<sequence>MRMKPDWLNDSSVTEVEVVAKGSYIRHIMVLQPIARGQVARTSHDTTAVSGEKNESRIRQSVAYRKIDVITWLNGDYLNRNAVRL</sequence>
<gene>
    <name evidence="1" type="ORF">Cop2CBH44_11300</name>
</gene>
<organism evidence="1 2">
    <name type="scientific">Coprobacter secundus subsp. similis</name>
    <dbReference type="NCBI Taxonomy" id="2751153"/>
    <lineage>
        <taxon>Bacteria</taxon>
        <taxon>Pseudomonadati</taxon>
        <taxon>Bacteroidota</taxon>
        <taxon>Bacteroidia</taxon>
        <taxon>Bacteroidales</taxon>
        <taxon>Barnesiellaceae</taxon>
        <taxon>Coprobacter</taxon>
    </lineage>
</organism>
<dbReference type="EMBL" id="AP023322">
    <property type="protein sequence ID" value="BCI62777.1"/>
    <property type="molecule type" value="Genomic_DNA"/>
</dbReference>
<name>A0A7G1HZ28_9BACT</name>
<evidence type="ECO:0000313" key="1">
    <source>
        <dbReference type="EMBL" id="BCI62777.1"/>
    </source>
</evidence>
<protein>
    <submittedName>
        <fullName evidence="1">Uncharacterized protein</fullName>
    </submittedName>
</protein>
<dbReference type="Proteomes" id="UP000594042">
    <property type="component" value="Chromosome"/>
</dbReference>
<accession>A0A7G1HZ28</accession>
<reference evidence="2" key="1">
    <citation type="submission" date="2020-07" db="EMBL/GenBank/DDBJ databases">
        <title>Complete genome sequencing of Coprobacter sp. strain 2CBH44.</title>
        <authorList>
            <person name="Sakamoto M."/>
            <person name="Murakami T."/>
            <person name="Mori H."/>
        </authorList>
    </citation>
    <scope>NUCLEOTIDE SEQUENCE [LARGE SCALE GENOMIC DNA]</scope>
    <source>
        <strain evidence="2">2CBH44</strain>
    </source>
</reference>
<proteinExistence type="predicted"/>
<dbReference type="AlphaFoldDB" id="A0A7G1HZ28"/>
<evidence type="ECO:0000313" key="2">
    <source>
        <dbReference type="Proteomes" id="UP000594042"/>
    </source>
</evidence>